<organism evidence="2 3">
    <name type="scientific">Mangrovibacter phragmitis</name>
    <dbReference type="NCBI Taxonomy" id="1691903"/>
    <lineage>
        <taxon>Bacteria</taxon>
        <taxon>Pseudomonadati</taxon>
        <taxon>Pseudomonadota</taxon>
        <taxon>Gammaproteobacteria</taxon>
        <taxon>Enterobacterales</taxon>
        <taxon>Enterobacteriaceae</taxon>
        <taxon>Mangrovibacter</taxon>
    </lineage>
</organism>
<name>A0A1B7L181_9ENTR</name>
<dbReference type="AlphaFoldDB" id="A0A1B7L181"/>
<dbReference type="InterPro" id="IPR009506">
    <property type="entry name" value="YjiS-like"/>
</dbReference>
<dbReference type="Proteomes" id="UP000078225">
    <property type="component" value="Unassembled WGS sequence"/>
</dbReference>
<protein>
    <recommendedName>
        <fullName evidence="1">YjiS-like domain-containing protein</fullName>
    </recommendedName>
</protein>
<accession>A0A1B7L181</accession>
<reference evidence="3" key="1">
    <citation type="submission" date="2016-05" db="EMBL/GenBank/DDBJ databases">
        <authorList>
            <person name="Behera P."/>
            <person name="Vaishampayan P."/>
            <person name="Singh N."/>
            <person name="Raina V."/>
            <person name="Suar M."/>
            <person name="Pattnaik A."/>
            <person name="Rastogi G."/>
        </authorList>
    </citation>
    <scope>NUCLEOTIDE SEQUENCE [LARGE SCALE GENOMIC DNA]</scope>
    <source>
        <strain evidence="3">MP23</strain>
    </source>
</reference>
<gene>
    <name evidence="2" type="ORF">A9B99_11815</name>
</gene>
<dbReference type="Pfam" id="PF06568">
    <property type="entry name" value="YjiS-like"/>
    <property type="match status" value="1"/>
</dbReference>
<comment type="caution">
    <text evidence="2">The sequence shown here is derived from an EMBL/GenBank/DDBJ whole genome shotgun (WGS) entry which is preliminary data.</text>
</comment>
<dbReference type="OrthoDB" id="6505244at2"/>
<evidence type="ECO:0000313" key="2">
    <source>
        <dbReference type="EMBL" id="OAT76124.1"/>
    </source>
</evidence>
<feature type="domain" description="YjiS-like" evidence="1">
    <location>
        <begin position="18"/>
        <end position="53"/>
    </location>
</feature>
<evidence type="ECO:0000259" key="1">
    <source>
        <dbReference type="Pfam" id="PF06568"/>
    </source>
</evidence>
<proteinExistence type="predicted"/>
<evidence type="ECO:0000313" key="3">
    <source>
        <dbReference type="Proteomes" id="UP000078225"/>
    </source>
</evidence>
<dbReference type="EMBL" id="LYRP01000033">
    <property type="protein sequence ID" value="OAT76124.1"/>
    <property type="molecule type" value="Genomic_DNA"/>
</dbReference>
<keyword evidence="3" id="KW-1185">Reference proteome</keyword>
<dbReference type="RefSeq" id="WP_064599473.1">
    <property type="nucleotide sequence ID" value="NZ_CP134782.1"/>
</dbReference>
<sequence>MEFYENRSRAPFKGFVLIWQAWKHWRARRKTQRVLSHLSDAQLKDIGLSRSDVADPMDRAWPR</sequence>